<dbReference type="InterPro" id="IPR036415">
    <property type="entry name" value="Lamin_tail_dom_sf"/>
</dbReference>
<dbReference type="SUPFAM" id="SSF74853">
    <property type="entry name" value="Lamin A/C globular tail domain"/>
    <property type="match status" value="1"/>
</dbReference>
<evidence type="ECO:0000256" key="1">
    <source>
        <dbReference type="SAM" id="MobiDB-lite"/>
    </source>
</evidence>
<dbReference type="Pfam" id="PF00932">
    <property type="entry name" value="LTD"/>
    <property type="match status" value="1"/>
</dbReference>
<reference evidence="3" key="1">
    <citation type="submission" date="2018-06" db="EMBL/GenBank/DDBJ databases">
        <authorList>
            <person name="Zhirakovskaya E."/>
        </authorList>
    </citation>
    <scope>NUCLEOTIDE SEQUENCE</scope>
</reference>
<dbReference type="InterPro" id="IPR001322">
    <property type="entry name" value="Lamin_tail_dom"/>
</dbReference>
<protein>
    <submittedName>
        <fullName evidence="3">Extracellular nuclease</fullName>
    </submittedName>
</protein>
<gene>
    <name evidence="3" type="ORF">MNBD_BACTEROID03-1998</name>
</gene>
<evidence type="ECO:0000259" key="2">
    <source>
        <dbReference type="PROSITE" id="PS51841"/>
    </source>
</evidence>
<dbReference type="InterPro" id="IPR043744">
    <property type="entry name" value="DUF5689"/>
</dbReference>
<feature type="compositionally biased region" description="Polar residues" evidence="1">
    <location>
        <begin position="432"/>
        <end position="441"/>
    </location>
</feature>
<dbReference type="PROSITE" id="PS51841">
    <property type="entry name" value="LTD"/>
    <property type="match status" value="1"/>
</dbReference>
<dbReference type="Gene3D" id="2.60.40.1260">
    <property type="entry name" value="Lamin Tail domain"/>
    <property type="match status" value="1"/>
</dbReference>
<feature type="region of interest" description="Disordered" evidence="1">
    <location>
        <begin position="432"/>
        <end position="453"/>
    </location>
</feature>
<dbReference type="Pfam" id="PF18942">
    <property type="entry name" value="DUF5689"/>
    <property type="match status" value="1"/>
</dbReference>
<dbReference type="AlphaFoldDB" id="A0A3B0TH18"/>
<accession>A0A3B0TH18</accession>
<organism evidence="3">
    <name type="scientific">hydrothermal vent metagenome</name>
    <dbReference type="NCBI Taxonomy" id="652676"/>
    <lineage>
        <taxon>unclassified sequences</taxon>
        <taxon>metagenomes</taxon>
        <taxon>ecological metagenomes</taxon>
    </lineage>
</organism>
<name>A0A3B0TH18_9ZZZZ</name>
<evidence type="ECO:0000313" key="3">
    <source>
        <dbReference type="EMBL" id="VAW17941.1"/>
    </source>
</evidence>
<sequence length="453" mass="50346">MSKTKLLFAITTISVLYNCVKDRNFDAPEDNTASDLVVTSTYNEIKNLYVDKTFQIQKDLVIEGYVVSSDKAGNFFSTLYFQDSPVSPTEGFQIEIDLRDSHLFYSVGSKIHIKLKGLYLGKTKEVFKIGGVFTSFGNISVGRLPATVVDRHIFVASDEKATMQPTRVGIDQLRKSLTNTLVQINDVEIFDDELGEPFALDREETERTLIDCNKNKIDLINSGFSDFRAALLPNGHGSITGILQRKKERYSIVIRDREDIDFKQQRCENIVNEVSSDSVFISELADPNNNARARFVELYNSSGSTLNLNGWKLYRYTNANTEVSSEIDLSGMVLNSKEALVISPNATEFEAVYGFAPDIGTGTNSPADSNGDDNLELVDSFGKIIDVFGVIGEDGSGTNHEFEDGRAVRNVKVKKANTVYTFSEWRIFNDSGAASTTNRPQNAPEDFTPGIHN</sequence>
<proteinExistence type="predicted"/>
<dbReference type="EMBL" id="UOEL01000147">
    <property type="protein sequence ID" value="VAW17941.1"/>
    <property type="molecule type" value="Genomic_DNA"/>
</dbReference>
<feature type="domain" description="LTD" evidence="2">
    <location>
        <begin position="263"/>
        <end position="422"/>
    </location>
</feature>